<dbReference type="Proteomes" id="UP001417504">
    <property type="component" value="Unassembled WGS sequence"/>
</dbReference>
<dbReference type="EMBL" id="JBBNAE010000003">
    <property type="protein sequence ID" value="KAK9138182.1"/>
    <property type="molecule type" value="Genomic_DNA"/>
</dbReference>
<keyword evidence="2" id="KW-1185">Reference proteome</keyword>
<evidence type="ECO:0000313" key="2">
    <source>
        <dbReference type="Proteomes" id="UP001417504"/>
    </source>
</evidence>
<accession>A0AAP0JSK5</accession>
<dbReference type="AlphaFoldDB" id="A0AAP0JSK5"/>
<proteinExistence type="predicted"/>
<sequence>MKMMKCQNQNRRLKNKSLQLHRQSHFYKQINLQRCKMILDRVLCVFKCFILEPTMRV</sequence>
<reference evidence="1 2" key="1">
    <citation type="submission" date="2024-01" db="EMBL/GenBank/DDBJ databases">
        <title>Genome assemblies of Stephania.</title>
        <authorList>
            <person name="Yang L."/>
        </authorList>
    </citation>
    <scope>NUCLEOTIDE SEQUENCE [LARGE SCALE GENOMIC DNA]</scope>
    <source>
        <strain evidence="1">QJT</strain>
        <tissue evidence="1">Leaf</tissue>
    </source>
</reference>
<organism evidence="1 2">
    <name type="scientific">Stephania japonica</name>
    <dbReference type="NCBI Taxonomy" id="461633"/>
    <lineage>
        <taxon>Eukaryota</taxon>
        <taxon>Viridiplantae</taxon>
        <taxon>Streptophyta</taxon>
        <taxon>Embryophyta</taxon>
        <taxon>Tracheophyta</taxon>
        <taxon>Spermatophyta</taxon>
        <taxon>Magnoliopsida</taxon>
        <taxon>Ranunculales</taxon>
        <taxon>Menispermaceae</taxon>
        <taxon>Menispermoideae</taxon>
        <taxon>Cissampelideae</taxon>
        <taxon>Stephania</taxon>
    </lineage>
</organism>
<gene>
    <name evidence="1" type="ORF">Sjap_008776</name>
</gene>
<comment type="caution">
    <text evidence="1">The sequence shown here is derived from an EMBL/GenBank/DDBJ whole genome shotgun (WGS) entry which is preliminary data.</text>
</comment>
<name>A0AAP0JSK5_9MAGN</name>
<evidence type="ECO:0000313" key="1">
    <source>
        <dbReference type="EMBL" id="KAK9138182.1"/>
    </source>
</evidence>
<protein>
    <submittedName>
        <fullName evidence="1">Uncharacterized protein</fullName>
    </submittedName>
</protein>